<evidence type="ECO:0000313" key="2">
    <source>
        <dbReference type="Proteomes" id="UP000886998"/>
    </source>
</evidence>
<dbReference type="OrthoDB" id="10274392at2759"/>
<proteinExistence type="predicted"/>
<name>A0A8X6WZZ7_9ARAC</name>
<sequence>MGRPPGTRKQREGRPVPGHKLSYASRKLFMIRTIPGPAGLKGFQSSMCITSYQPHMTDSNVPQDLVYLFFSCGWNVLFSSYFSTREFCSNVCVRFSQTAHPHHRWTYPVFVPELKKRGEDRRQNVFSFQIPKEHEFSKSFLSTY</sequence>
<reference evidence="1" key="1">
    <citation type="submission" date="2020-08" db="EMBL/GenBank/DDBJ databases">
        <title>Multicomponent nature underlies the extraordinary mechanical properties of spider dragline silk.</title>
        <authorList>
            <person name="Kono N."/>
            <person name="Nakamura H."/>
            <person name="Mori M."/>
            <person name="Yoshida Y."/>
            <person name="Ohtoshi R."/>
            <person name="Malay A.D."/>
            <person name="Moran D.A.P."/>
            <person name="Tomita M."/>
            <person name="Numata K."/>
            <person name="Arakawa K."/>
        </authorList>
    </citation>
    <scope>NUCLEOTIDE SEQUENCE</scope>
</reference>
<comment type="caution">
    <text evidence="1">The sequence shown here is derived from an EMBL/GenBank/DDBJ whole genome shotgun (WGS) entry which is preliminary data.</text>
</comment>
<evidence type="ECO:0000313" key="1">
    <source>
        <dbReference type="EMBL" id="GFY43662.1"/>
    </source>
</evidence>
<protein>
    <submittedName>
        <fullName evidence="1">Uncharacterized protein</fullName>
    </submittedName>
</protein>
<dbReference type="AlphaFoldDB" id="A0A8X6WZZ7"/>
<accession>A0A8X6WZZ7</accession>
<dbReference type="EMBL" id="BMAV01003802">
    <property type="protein sequence ID" value="GFY43662.1"/>
    <property type="molecule type" value="Genomic_DNA"/>
</dbReference>
<dbReference type="Proteomes" id="UP000886998">
    <property type="component" value="Unassembled WGS sequence"/>
</dbReference>
<keyword evidence="2" id="KW-1185">Reference proteome</keyword>
<organism evidence="1 2">
    <name type="scientific">Trichonephila inaurata madagascariensis</name>
    <dbReference type="NCBI Taxonomy" id="2747483"/>
    <lineage>
        <taxon>Eukaryota</taxon>
        <taxon>Metazoa</taxon>
        <taxon>Ecdysozoa</taxon>
        <taxon>Arthropoda</taxon>
        <taxon>Chelicerata</taxon>
        <taxon>Arachnida</taxon>
        <taxon>Araneae</taxon>
        <taxon>Araneomorphae</taxon>
        <taxon>Entelegynae</taxon>
        <taxon>Araneoidea</taxon>
        <taxon>Nephilidae</taxon>
        <taxon>Trichonephila</taxon>
        <taxon>Trichonephila inaurata</taxon>
    </lineage>
</organism>
<gene>
    <name evidence="1" type="ORF">TNIN_247421</name>
</gene>